<gene>
    <name evidence="3" type="ORF">METZ01_LOCUS75603</name>
</gene>
<dbReference type="InterPro" id="IPR036188">
    <property type="entry name" value="FAD/NAD-bd_sf"/>
</dbReference>
<evidence type="ECO:0000259" key="2">
    <source>
        <dbReference type="Pfam" id="PF07992"/>
    </source>
</evidence>
<dbReference type="AlphaFoldDB" id="A0A381U3P6"/>
<organism evidence="3">
    <name type="scientific">marine metagenome</name>
    <dbReference type="NCBI Taxonomy" id="408172"/>
    <lineage>
        <taxon>unclassified sequences</taxon>
        <taxon>metagenomes</taxon>
        <taxon>ecological metagenomes</taxon>
    </lineage>
</organism>
<dbReference type="InterPro" id="IPR051691">
    <property type="entry name" value="Metab_Enz_Cyan_OpOx_G3PDH"/>
</dbReference>
<sequence length="262" mass="28588">MGGYSTINDKNFKVIGKPIKLKFNGITLSGFEGQSIAALLYSKGIRGLRNSKSGDERGLFCGMGVCYECAVSVNGITGKRACLEPAKDGTEVRSLDYKTPYNPIPPIISEYKIDSEKTYDIAIIGSGPAGLMTARTLIGKGLKVVIIDERMSLGGQYFKQLAKSHSFENKSLNDYQYRRGSELIKQVQNSDIELKLGNTVIASEKISENHLNISLLKNEVIELINAKRLVVSTGAYEIARPFPGWTSPNIITTGAAQSLLRS</sequence>
<dbReference type="GO" id="GO:0051536">
    <property type="term" value="F:iron-sulfur cluster binding"/>
    <property type="evidence" value="ECO:0007669"/>
    <property type="project" value="InterPro"/>
</dbReference>
<dbReference type="PRINTS" id="PR00368">
    <property type="entry name" value="FADPNR"/>
</dbReference>
<dbReference type="Pfam" id="PF13510">
    <property type="entry name" value="Fer2_4"/>
    <property type="match status" value="1"/>
</dbReference>
<dbReference type="PANTHER" id="PTHR42949">
    <property type="entry name" value="ANAEROBIC GLYCEROL-3-PHOSPHATE DEHYDROGENASE SUBUNIT B"/>
    <property type="match status" value="1"/>
</dbReference>
<dbReference type="InterPro" id="IPR023753">
    <property type="entry name" value="FAD/NAD-binding_dom"/>
</dbReference>
<feature type="domain" description="FAD/NAD(P)-binding" evidence="2">
    <location>
        <begin position="119"/>
        <end position="245"/>
    </location>
</feature>
<accession>A0A381U3P6</accession>
<evidence type="ECO:0000256" key="1">
    <source>
        <dbReference type="ARBA" id="ARBA00023002"/>
    </source>
</evidence>
<dbReference type="Gene3D" id="3.10.20.440">
    <property type="entry name" value="2Fe-2S iron-sulphur cluster binding domain, sarcosine oxidase, alpha subunit, N-terminal domain"/>
    <property type="match status" value="1"/>
</dbReference>
<dbReference type="GO" id="GO:0016491">
    <property type="term" value="F:oxidoreductase activity"/>
    <property type="evidence" value="ECO:0007669"/>
    <property type="project" value="UniProtKB-KW"/>
</dbReference>
<dbReference type="InterPro" id="IPR042204">
    <property type="entry name" value="2Fe-2S-bd_N"/>
</dbReference>
<protein>
    <recommendedName>
        <fullName evidence="2">FAD/NAD(P)-binding domain-containing protein</fullName>
    </recommendedName>
</protein>
<dbReference type="Gene3D" id="3.50.50.60">
    <property type="entry name" value="FAD/NAD(P)-binding domain"/>
    <property type="match status" value="1"/>
</dbReference>
<dbReference type="InterPro" id="IPR036010">
    <property type="entry name" value="2Fe-2S_ferredoxin-like_sf"/>
</dbReference>
<dbReference type="Pfam" id="PF07992">
    <property type="entry name" value="Pyr_redox_2"/>
    <property type="match status" value="1"/>
</dbReference>
<dbReference type="SUPFAM" id="SSF51905">
    <property type="entry name" value="FAD/NAD(P)-binding domain"/>
    <property type="match status" value="1"/>
</dbReference>
<dbReference type="SUPFAM" id="SSF54292">
    <property type="entry name" value="2Fe-2S ferredoxin-like"/>
    <property type="match status" value="1"/>
</dbReference>
<name>A0A381U3P6_9ZZZZ</name>
<feature type="non-terminal residue" evidence="3">
    <location>
        <position position="262"/>
    </location>
</feature>
<dbReference type="PANTHER" id="PTHR42949:SF3">
    <property type="entry name" value="ANAEROBIC GLYCEROL-3-PHOSPHATE DEHYDROGENASE SUBUNIT B"/>
    <property type="match status" value="1"/>
</dbReference>
<proteinExistence type="predicted"/>
<dbReference type="EMBL" id="UINC01005662">
    <property type="protein sequence ID" value="SVA22749.1"/>
    <property type="molecule type" value="Genomic_DNA"/>
</dbReference>
<dbReference type="PRINTS" id="PR00469">
    <property type="entry name" value="PNDRDTASEII"/>
</dbReference>
<keyword evidence="1" id="KW-0560">Oxidoreductase</keyword>
<reference evidence="3" key="1">
    <citation type="submission" date="2018-05" db="EMBL/GenBank/DDBJ databases">
        <authorList>
            <person name="Lanie J.A."/>
            <person name="Ng W.-L."/>
            <person name="Kazmierczak K.M."/>
            <person name="Andrzejewski T.M."/>
            <person name="Davidsen T.M."/>
            <person name="Wayne K.J."/>
            <person name="Tettelin H."/>
            <person name="Glass J.I."/>
            <person name="Rusch D."/>
            <person name="Podicherti R."/>
            <person name="Tsui H.-C.T."/>
            <person name="Winkler M.E."/>
        </authorList>
    </citation>
    <scope>NUCLEOTIDE SEQUENCE</scope>
</reference>
<evidence type="ECO:0000313" key="3">
    <source>
        <dbReference type="EMBL" id="SVA22749.1"/>
    </source>
</evidence>